<evidence type="ECO:0000313" key="2">
    <source>
        <dbReference type="Proteomes" id="UP000630887"/>
    </source>
</evidence>
<keyword evidence="2" id="KW-1185">Reference proteome</keyword>
<sequence>MDPFAILGTGSGGGTWLVTDTNRQLTLHNRSGRPLFLALCGGRDTSSVGWRHLYDGQSHTVAIAVPRNGTETVYFYARTADGRWARGGVEKFYVAQPRGDDTVREGFTFQVRNARTLSPSLVAGAGELRVVGGEGIPMTGDVSYRIA</sequence>
<dbReference type="Proteomes" id="UP000630887">
    <property type="component" value="Unassembled WGS sequence"/>
</dbReference>
<dbReference type="EMBL" id="BONI01000002">
    <property type="protein sequence ID" value="GIG03637.1"/>
    <property type="molecule type" value="Genomic_DNA"/>
</dbReference>
<proteinExistence type="predicted"/>
<comment type="caution">
    <text evidence="1">The sequence shown here is derived from an EMBL/GenBank/DDBJ whole genome shotgun (WGS) entry which is preliminary data.</text>
</comment>
<organism evidence="1 2">
    <name type="scientific">Catellatospora coxensis</name>
    <dbReference type="NCBI Taxonomy" id="310354"/>
    <lineage>
        <taxon>Bacteria</taxon>
        <taxon>Bacillati</taxon>
        <taxon>Actinomycetota</taxon>
        <taxon>Actinomycetes</taxon>
        <taxon>Micromonosporales</taxon>
        <taxon>Micromonosporaceae</taxon>
        <taxon>Catellatospora</taxon>
    </lineage>
</organism>
<evidence type="ECO:0000313" key="1">
    <source>
        <dbReference type="EMBL" id="GIG03637.1"/>
    </source>
</evidence>
<name>A0A8J3KPI0_9ACTN</name>
<dbReference type="AlphaFoldDB" id="A0A8J3KPI0"/>
<accession>A0A8J3KPI0</accession>
<reference evidence="1 2" key="1">
    <citation type="submission" date="2021-01" db="EMBL/GenBank/DDBJ databases">
        <title>Whole genome shotgun sequence of Catellatospora coxensis NBRC 107359.</title>
        <authorList>
            <person name="Komaki H."/>
            <person name="Tamura T."/>
        </authorList>
    </citation>
    <scope>NUCLEOTIDE SEQUENCE [LARGE SCALE GENOMIC DNA]</scope>
    <source>
        <strain evidence="1 2">NBRC 107359</strain>
    </source>
</reference>
<protein>
    <submittedName>
        <fullName evidence="1">Uncharacterized protein</fullName>
    </submittedName>
</protein>
<gene>
    <name evidence="1" type="ORF">Cco03nite_03370</name>
</gene>